<sequence length="239" mass="27809">MPPASLRTICLDRTYEQLRERFWKSCTPNPFSNLPTVLVDGLMKLTQSHDEDDPPEISDVILLLTSGRLTCLNLCPFDLEVEIDLILRKKNGRGCSSSQNLCSLSEDLVYKMISWNPHLKELHLKIRPNIEVFRKCRKLRILRFYNQLEKFPFHNLRKFHSDFPIDLSVLSCLRDLEVLYVPDMDTDTIVKVLDISPKIISLGLVDSLDAMEEIFLRPLTESSLNFDADSHFQLRRCVW</sequence>
<protein>
    <recommendedName>
        <fullName evidence="3">F-box domain-containing protein</fullName>
    </recommendedName>
</protein>
<keyword evidence="2" id="KW-1185">Reference proteome</keyword>
<organism evidence="1 2">
    <name type="scientific">Araneus ventricosus</name>
    <name type="common">Orbweaver spider</name>
    <name type="synonym">Epeira ventricosa</name>
    <dbReference type="NCBI Taxonomy" id="182803"/>
    <lineage>
        <taxon>Eukaryota</taxon>
        <taxon>Metazoa</taxon>
        <taxon>Ecdysozoa</taxon>
        <taxon>Arthropoda</taxon>
        <taxon>Chelicerata</taxon>
        <taxon>Arachnida</taxon>
        <taxon>Araneae</taxon>
        <taxon>Araneomorphae</taxon>
        <taxon>Entelegynae</taxon>
        <taxon>Araneoidea</taxon>
        <taxon>Araneidae</taxon>
        <taxon>Araneus</taxon>
    </lineage>
</organism>
<dbReference type="OrthoDB" id="10324360at2759"/>
<feature type="non-terminal residue" evidence="1">
    <location>
        <position position="239"/>
    </location>
</feature>
<dbReference type="Proteomes" id="UP000499080">
    <property type="component" value="Unassembled WGS sequence"/>
</dbReference>
<evidence type="ECO:0000313" key="2">
    <source>
        <dbReference type="Proteomes" id="UP000499080"/>
    </source>
</evidence>
<reference evidence="1 2" key="1">
    <citation type="journal article" date="2019" name="Sci. Rep.">
        <title>Orb-weaving spider Araneus ventricosus genome elucidates the spidroin gene catalogue.</title>
        <authorList>
            <person name="Kono N."/>
            <person name="Nakamura H."/>
            <person name="Ohtoshi R."/>
            <person name="Moran D.A.P."/>
            <person name="Shinohara A."/>
            <person name="Yoshida Y."/>
            <person name="Fujiwara M."/>
            <person name="Mori M."/>
            <person name="Tomita M."/>
            <person name="Arakawa K."/>
        </authorList>
    </citation>
    <scope>NUCLEOTIDE SEQUENCE [LARGE SCALE GENOMIC DNA]</scope>
</reference>
<dbReference type="EMBL" id="BGPR01079031">
    <property type="protein sequence ID" value="GBL72762.1"/>
    <property type="molecule type" value="Genomic_DNA"/>
</dbReference>
<accession>A0A4Y1ZZ50</accession>
<dbReference type="AlphaFoldDB" id="A0A4Y1ZZ50"/>
<evidence type="ECO:0008006" key="3">
    <source>
        <dbReference type="Google" id="ProtNLM"/>
    </source>
</evidence>
<proteinExistence type="predicted"/>
<gene>
    <name evidence="1" type="ORF">AVEN_242424_1</name>
</gene>
<evidence type="ECO:0000313" key="1">
    <source>
        <dbReference type="EMBL" id="GBL72762.1"/>
    </source>
</evidence>
<name>A0A4Y1ZZ50_ARAVE</name>
<comment type="caution">
    <text evidence="1">The sequence shown here is derived from an EMBL/GenBank/DDBJ whole genome shotgun (WGS) entry which is preliminary data.</text>
</comment>